<reference evidence="5" key="1">
    <citation type="journal article" date="2019" name="Int. J. Syst. Evol. Microbiol.">
        <title>The Global Catalogue of Microorganisms (GCM) 10K type strain sequencing project: providing services to taxonomists for standard genome sequencing and annotation.</title>
        <authorList>
            <consortium name="The Broad Institute Genomics Platform"/>
            <consortium name="The Broad Institute Genome Sequencing Center for Infectious Disease"/>
            <person name="Wu L."/>
            <person name="Ma J."/>
        </authorList>
    </citation>
    <scope>NUCLEOTIDE SEQUENCE [LARGE SCALE GENOMIC DNA]</scope>
    <source>
        <strain evidence="5">NBRC 105857</strain>
    </source>
</reference>
<comment type="similarity">
    <text evidence="1">Belongs to the peptidase S13 family.</text>
</comment>
<dbReference type="SUPFAM" id="SSF56601">
    <property type="entry name" value="beta-lactamase/transpeptidase-like"/>
    <property type="match status" value="1"/>
</dbReference>
<name>A0ABQ5YR15_9BURK</name>
<dbReference type="InterPro" id="IPR012338">
    <property type="entry name" value="Beta-lactam/transpept-like"/>
</dbReference>
<accession>A0ABQ5YR15</accession>
<feature type="signal peptide" evidence="3">
    <location>
        <begin position="1"/>
        <end position="28"/>
    </location>
</feature>
<dbReference type="GO" id="GO:0004180">
    <property type="term" value="F:carboxypeptidase activity"/>
    <property type="evidence" value="ECO:0007669"/>
    <property type="project" value="UniProtKB-KW"/>
</dbReference>
<dbReference type="Gene3D" id="3.50.80.20">
    <property type="entry name" value="D-Ala-D-Ala carboxypeptidase C, peptidase S13"/>
    <property type="match status" value="1"/>
</dbReference>
<evidence type="ECO:0000256" key="3">
    <source>
        <dbReference type="SAM" id="SignalP"/>
    </source>
</evidence>
<keyword evidence="4" id="KW-0121">Carboxypeptidase</keyword>
<dbReference type="Pfam" id="PF02113">
    <property type="entry name" value="Peptidase_S13"/>
    <property type="match status" value="1"/>
</dbReference>
<evidence type="ECO:0000313" key="4">
    <source>
        <dbReference type="EMBL" id="GLR26245.1"/>
    </source>
</evidence>
<dbReference type="Proteomes" id="UP001156664">
    <property type="component" value="Unassembled WGS sequence"/>
</dbReference>
<comment type="caution">
    <text evidence="4">The sequence shown here is derived from an EMBL/GenBank/DDBJ whole genome shotgun (WGS) entry which is preliminary data.</text>
</comment>
<organism evidence="4 5">
    <name type="scientific">Limnobacter litoralis</name>
    <dbReference type="NCBI Taxonomy" id="481366"/>
    <lineage>
        <taxon>Bacteria</taxon>
        <taxon>Pseudomonadati</taxon>
        <taxon>Pseudomonadota</taxon>
        <taxon>Betaproteobacteria</taxon>
        <taxon>Burkholderiales</taxon>
        <taxon>Burkholderiaceae</taxon>
        <taxon>Limnobacter</taxon>
    </lineage>
</organism>
<sequence>MNKPVCRAAKTSSLAALLLIFCMSAAQAVKPLYEERPFSAPVIQAFKQAGIDPKDVTAYAEPLPPFTTRRPHSYSMGGDALANPASVTKVFTTGLALDKLGPTYRFKTDFQALDKPVDGILNGSLYIRGNGNPAFKTSDLWSALRQLRSDGLTTINGDVVLDRSAFKPVKDDDAPGDSDEFDDDAPYRAYHAQPDALLLNYGAMSLNIVPGQGGVKVVGQEAPAHWAFVSEMRLVQGGCGAWKNGLSVDYRKSGGDVVVTVKGNYPARCGESRLPIRIPNQDWLWESWFREIWTELGGQFKGRVLTGTTPSGALSLYAVYSDPLSDLIKLMNKYSSNVMARHLELAVTGPAGDFNQIMKGWLASNDIRNTDWVFENGSGLTRNNRIDARGLTDYLAYMATRSDFPDFLASLPHAGVDGTLYRHVKNIDGYGYLKTGSLNGVKTIGGYVRDVNGQWWAVGVMVRSPKAYAAWKPIENLLETLYQKD</sequence>
<dbReference type="PRINTS" id="PR00922">
    <property type="entry name" value="DADACBPTASE3"/>
</dbReference>
<keyword evidence="3" id="KW-0732">Signal</keyword>
<keyword evidence="2" id="KW-0378">Hydrolase</keyword>
<keyword evidence="5" id="KW-1185">Reference proteome</keyword>
<dbReference type="Gene3D" id="3.40.710.10">
    <property type="entry name" value="DD-peptidase/beta-lactamase superfamily"/>
    <property type="match status" value="1"/>
</dbReference>
<proteinExistence type="inferred from homology"/>
<dbReference type="InterPro" id="IPR000667">
    <property type="entry name" value="Peptidase_S13"/>
</dbReference>
<evidence type="ECO:0000313" key="5">
    <source>
        <dbReference type="Proteomes" id="UP001156664"/>
    </source>
</evidence>
<protein>
    <submittedName>
        <fullName evidence="4">D-alanyl-D-alanine carboxypeptidase</fullName>
    </submittedName>
</protein>
<dbReference type="NCBIfam" id="TIGR00666">
    <property type="entry name" value="PBP4"/>
    <property type="match status" value="1"/>
</dbReference>
<gene>
    <name evidence="4" type="ORF">GCM10007875_13330</name>
</gene>
<evidence type="ECO:0000256" key="1">
    <source>
        <dbReference type="ARBA" id="ARBA00006096"/>
    </source>
</evidence>
<dbReference type="PANTHER" id="PTHR30023:SF0">
    <property type="entry name" value="PENICILLIN-SENSITIVE CARBOXYPEPTIDASE A"/>
    <property type="match status" value="1"/>
</dbReference>
<dbReference type="PANTHER" id="PTHR30023">
    <property type="entry name" value="D-ALANYL-D-ALANINE CARBOXYPEPTIDASE"/>
    <property type="match status" value="1"/>
</dbReference>
<feature type="chain" id="PRO_5047439911" evidence="3">
    <location>
        <begin position="29"/>
        <end position="485"/>
    </location>
</feature>
<dbReference type="RefSeq" id="WP_284280750.1">
    <property type="nucleotide sequence ID" value="NZ_BSOJ01000012.1"/>
</dbReference>
<dbReference type="EMBL" id="BSOJ01000012">
    <property type="protein sequence ID" value="GLR26245.1"/>
    <property type="molecule type" value="Genomic_DNA"/>
</dbReference>
<evidence type="ECO:0000256" key="2">
    <source>
        <dbReference type="ARBA" id="ARBA00022801"/>
    </source>
</evidence>
<keyword evidence="4" id="KW-0645">Protease</keyword>